<keyword evidence="7" id="KW-1185">Reference proteome</keyword>
<feature type="region of interest" description="Disordered" evidence="5">
    <location>
        <begin position="266"/>
        <end position="292"/>
    </location>
</feature>
<evidence type="ECO:0000313" key="6">
    <source>
        <dbReference type="EMBL" id="EPS73356.1"/>
    </source>
</evidence>
<dbReference type="GO" id="GO:0005737">
    <property type="term" value="C:cytoplasm"/>
    <property type="evidence" value="ECO:0007669"/>
    <property type="project" value="UniProtKB-SubCell"/>
</dbReference>
<evidence type="ECO:0000313" key="7">
    <source>
        <dbReference type="Proteomes" id="UP000015453"/>
    </source>
</evidence>
<dbReference type="Pfam" id="PF10248">
    <property type="entry name" value="Mlf1IP"/>
    <property type="match status" value="1"/>
</dbReference>
<sequence>MASLFGGRDPFDHAFFTQPFGGLFGGRSLFDDSFFSSSSGNQSGSSRQITIEELNPDGVGSNDVSRGNVPGKELSVNDQNTNTRGGFQNYSFQRVAFGGPDGIYYSSSVGKRAGDDGVFYMETKEEDKMVGESLHTISKGINNKGHSLTTKNRRDGQVDSVQTLHNLNEDELDGFEEAWQNSANITFPGWNNDFNLLDDAGDFSELFSKHSAQVLYQPILFLRLNILMPYMFTWFAGWEKNLFDDFAKWTGLAGWPPVPSLEFFGNGGMEPDGENRGQQPSNATTRKIVPID</sequence>
<organism evidence="6 7">
    <name type="scientific">Genlisea aurea</name>
    <dbReference type="NCBI Taxonomy" id="192259"/>
    <lineage>
        <taxon>Eukaryota</taxon>
        <taxon>Viridiplantae</taxon>
        <taxon>Streptophyta</taxon>
        <taxon>Embryophyta</taxon>
        <taxon>Tracheophyta</taxon>
        <taxon>Spermatophyta</taxon>
        <taxon>Magnoliopsida</taxon>
        <taxon>eudicotyledons</taxon>
        <taxon>Gunneridae</taxon>
        <taxon>Pentapetalae</taxon>
        <taxon>asterids</taxon>
        <taxon>lamiids</taxon>
        <taxon>Lamiales</taxon>
        <taxon>Lentibulariaceae</taxon>
        <taxon>Genlisea</taxon>
    </lineage>
</organism>
<evidence type="ECO:0000256" key="5">
    <source>
        <dbReference type="SAM" id="MobiDB-lite"/>
    </source>
</evidence>
<comment type="subcellular location">
    <subcellularLocation>
        <location evidence="1">Cytoplasm</location>
    </subcellularLocation>
</comment>
<dbReference type="EMBL" id="AUSU01000455">
    <property type="protein sequence ID" value="EPS73356.1"/>
    <property type="molecule type" value="Genomic_DNA"/>
</dbReference>
<evidence type="ECO:0000256" key="4">
    <source>
        <dbReference type="ARBA" id="ARBA00022553"/>
    </source>
</evidence>
<dbReference type="InterPro" id="IPR019376">
    <property type="entry name" value="Myeloid_leukemia_factor"/>
</dbReference>
<proteinExistence type="inferred from homology"/>
<dbReference type="Proteomes" id="UP000015453">
    <property type="component" value="Unassembled WGS sequence"/>
</dbReference>
<comment type="caution">
    <text evidence="6">The sequence shown here is derived from an EMBL/GenBank/DDBJ whole genome shotgun (WGS) entry which is preliminary data.</text>
</comment>
<name>S8D7G6_9LAMI</name>
<evidence type="ECO:0000256" key="1">
    <source>
        <dbReference type="ARBA" id="ARBA00004496"/>
    </source>
</evidence>
<protein>
    <submittedName>
        <fullName evidence="6">Uncharacterized protein</fullName>
    </submittedName>
</protein>
<accession>S8D7G6</accession>
<comment type="similarity">
    <text evidence="2">Belongs to the MLF family.</text>
</comment>
<dbReference type="PANTHER" id="PTHR13105">
    <property type="entry name" value="MYELOID LEUKEMIA FACTOR"/>
    <property type="match status" value="1"/>
</dbReference>
<evidence type="ECO:0000256" key="3">
    <source>
        <dbReference type="ARBA" id="ARBA00022490"/>
    </source>
</evidence>
<gene>
    <name evidence="6" type="ORF">M569_01405</name>
</gene>
<reference evidence="6 7" key="1">
    <citation type="journal article" date="2013" name="BMC Genomics">
        <title>The miniature genome of a carnivorous plant Genlisea aurea contains a low number of genes and short non-coding sequences.</title>
        <authorList>
            <person name="Leushkin E.V."/>
            <person name="Sutormin R.A."/>
            <person name="Nabieva E.R."/>
            <person name="Penin A.A."/>
            <person name="Kondrashov A.S."/>
            <person name="Logacheva M.D."/>
        </authorList>
    </citation>
    <scope>NUCLEOTIDE SEQUENCE [LARGE SCALE GENOMIC DNA]</scope>
</reference>
<dbReference type="AlphaFoldDB" id="S8D7G6"/>
<evidence type="ECO:0000256" key="2">
    <source>
        <dbReference type="ARBA" id="ARBA00008332"/>
    </source>
</evidence>
<keyword evidence="3" id="KW-0963">Cytoplasm</keyword>
<feature type="compositionally biased region" description="Polar residues" evidence="5">
    <location>
        <begin position="276"/>
        <end position="285"/>
    </location>
</feature>
<keyword evidence="4" id="KW-0597">Phosphoprotein</keyword>
<feature type="region of interest" description="Disordered" evidence="5">
    <location>
        <begin position="53"/>
        <end position="82"/>
    </location>
</feature>
<dbReference type="OrthoDB" id="8707547at2759"/>